<feature type="domain" description="FlgD Tudor-like" evidence="7">
    <location>
        <begin position="98"/>
        <end position="233"/>
    </location>
</feature>
<evidence type="ECO:0000256" key="3">
    <source>
        <dbReference type="ARBA" id="ARBA00022795"/>
    </source>
</evidence>
<dbReference type="GO" id="GO:0044781">
    <property type="term" value="P:bacterial-type flagellum organization"/>
    <property type="evidence" value="ECO:0007669"/>
    <property type="project" value="UniProtKB-UniRule"/>
</dbReference>
<dbReference type="PATRIC" id="fig|445709.3.peg.3668"/>
<proteinExistence type="inferred from homology"/>
<dbReference type="InterPro" id="IPR025963">
    <property type="entry name" value="FLgD_Tudor"/>
</dbReference>
<dbReference type="Pfam" id="PF13861">
    <property type="entry name" value="FLgD_tudor"/>
    <property type="match status" value="1"/>
</dbReference>
<dbReference type="KEGG" id="ptx:ABW99_17370"/>
<organism evidence="8 9">
    <name type="scientific">Pandoraea thiooxydans</name>
    <dbReference type="NCBI Taxonomy" id="445709"/>
    <lineage>
        <taxon>Bacteria</taxon>
        <taxon>Pseudomonadati</taxon>
        <taxon>Pseudomonadota</taxon>
        <taxon>Betaproteobacteria</taxon>
        <taxon>Burkholderiales</taxon>
        <taxon>Burkholderiaceae</taxon>
        <taxon>Pandoraea</taxon>
    </lineage>
</organism>
<reference evidence="9" key="1">
    <citation type="submission" date="2015-06" db="EMBL/GenBank/DDBJ databases">
        <authorList>
            <person name="Lim Y.L."/>
            <person name="Ee R."/>
            <person name="Yong D."/>
            <person name="How K.Y."/>
            <person name="Yin W.F."/>
            <person name="Chan K.G."/>
        </authorList>
    </citation>
    <scope>NUCLEOTIDE SEQUENCE [LARGE SCALE GENOMIC DNA]</scope>
    <source>
        <strain evidence="9">DSM 25325</strain>
    </source>
</reference>
<protein>
    <recommendedName>
        <fullName evidence="2 5">Basal-body rod modification protein FlgD</fullName>
    </recommendedName>
</protein>
<keyword evidence="8" id="KW-0966">Cell projection</keyword>
<dbReference type="RefSeq" id="WP_047215620.1">
    <property type="nucleotide sequence ID" value="NZ_CP011568.3"/>
</dbReference>
<dbReference type="EMBL" id="CP011568">
    <property type="protein sequence ID" value="AKJ69711.1"/>
    <property type="molecule type" value="Genomic_DNA"/>
</dbReference>
<comment type="similarity">
    <text evidence="1 5">Belongs to the FlgD family.</text>
</comment>
<keyword evidence="8" id="KW-0969">Cilium</keyword>
<evidence type="ECO:0000256" key="2">
    <source>
        <dbReference type="ARBA" id="ARBA00016013"/>
    </source>
</evidence>
<dbReference type="STRING" id="445709.ABW99_17370"/>
<dbReference type="Gene3D" id="2.30.30.910">
    <property type="match status" value="1"/>
</dbReference>
<evidence type="ECO:0000313" key="8">
    <source>
        <dbReference type="EMBL" id="AKJ69711.1"/>
    </source>
</evidence>
<dbReference type="InterPro" id="IPR025965">
    <property type="entry name" value="FlgD/Vpr_Ig-like"/>
</dbReference>
<evidence type="ECO:0000259" key="7">
    <source>
        <dbReference type="Pfam" id="PF13861"/>
    </source>
</evidence>
<feature type="domain" description="FlgD/Vpr Ig-like" evidence="6">
    <location>
        <begin position="122"/>
        <end position="192"/>
    </location>
</feature>
<name>A0A0G3EY72_9BURK</name>
<keyword evidence="9" id="KW-1185">Reference proteome</keyword>
<accession>A0A0G3EY72</accession>
<evidence type="ECO:0000256" key="5">
    <source>
        <dbReference type="RuleBase" id="RU362076"/>
    </source>
</evidence>
<dbReference type="OrthoDB" id="9785233at2"/>
<dbReference type="InterPro" id="IPR005648">
    <property type="entry name" value="FlgD"/>
</dbReference>
<evidence type="ECO:0000256" key="1">
    <source>
        <dbReference type="ARBA" id="ARBA00010577"/>
    </source>
</evidence>
<dbReference type="AlphaFoldDB" id="A0A0G3EY72"/>
<evidence type="ECO:0000313" key="9">
    <source>
        <dbReference type="Proteomes" id="UP000036700"/>
    </source>
</evidence>
<gene>
    <name evidence="8" type="primary">flgD</name>
    <name evidence="8" type="ORF">ABW99_17370</name>
</gene>
<sequence>MTTITGSNGQFSSSFLDAVNGTGGSSGASGSSSASGSSATSLQNNFLQLLVAQMNNQDPLNPMDNSQVTSQLAQISTVSGLNQLNTTLSSITGQINSSQNLQAAGLVGKGVLVPGSTVGVSGGQATPFGVQLPAAADTVTVDIVSPSGATVRTLHEGALAAGPQVLTWDGKDNNGVTVADGSYTVKVTATANGQNVGPTALNYQVVSSVVTGANGAPSLNLGTGGVVSLSSVQEIL</sequence>
<keyword evidence="3 5" id="KW-1005">Bacterial flagellum biogenesis</keyword>
<dbReference type="Proteomes" id="UP000036700">
    <property type="component" value="Chromosome"/>
</dbReference>
<dbReference type="Gene3D" id="2.60.40.4070">
    <property type="match status" value="1"/>
</dbReference>
<evidence type="ECO:0000259" key="6">
    <source>
        <dbReference type="Pfam" id="PF13860"/>
    </source>
</evidence>
<dbReference type="Pfam" id="PF03963">
    <property type="entry name" value="FlgD"/>
    <property type="match status" value="1"/>
</dbReference>
<comment type="function">
    <text evidence="4 5">Required for flagellar hook formation. May act as a scaffolding protein.</text>
</comment>
<keyword evidence="8" id="KW-0282">Flagellum</keyword>
<dbReference type="Pfam" id="PF13860">
    <property type="entry name" value="FlgD_ig"/>
    <property type="match status" value="1"/>
</dbReference>
<evidence type="ECO:0000256" key="4">
    <source>
        <dbReference type="ARBA" id="ARBA00024746"/>
    </source>
</evidence>